<sequence>MTRNRATLTRRAMLAGLATLPALPALAQSDWPRRPMRIIVPQPPGGNLDILVRAIAEGLRAELGQPVVVENRPGGNSVIGLEACAQAAPDGTTFCAVNIEVMTTMPHAEPELFARFASLLPITQMASAPSVLVSSPAVPPGTLKDAVAWARGRRDVNYGSSGVGSAQQLLYEWLKAKEGIQMEHVPFRGIGDAIRETVADRVQFSYSALALAMPQIRAGRLRPLAMLGGTRHPELPDTPSMRELGYDYPYGGAWWGLSAPANLPPAIQDGMARAVRTVVTNEDFRARVLAPNFFNGIGNTPAEFAEIITRERAAGAELVRLSGIGPERR</sequence>
<keyword evidence="2" id="KW-0732">Signal</keyword>
<organism evidence="3 4">
    <name type="scientific">Falsiroseomonas algicola</name>
    <dbReference type="NCBI Taxonomy" id="2716930"/>
    <lineage>
        <taxon>Bacteria</taxon>
        <taxon>Pseudomonadati</taxon>
        <taxon>Pseudomonadota</taxon>
        <taxon>Alphaproteobacteria</taxon>
        <taxon>Acetobacterales</taxon>
        <taxon>Roseomonadaceae</taxon>
        <taxon>Falsiroseomonas</taxon>
    </lineage>
</organism>
<dbReference type="InterPro" id="IPR005064">
    <property type="entry name" value="BUG"/>
</dbReference>
<evidence type="ECO:0000256" key="1">
    <source>
        <dbReference type="ARBA" id="ARBA00006987"/>
    </source>
</evidence>
<evidence type="ECO:0000313" key="4">
    <source>
        <dbReference type="Proteomes" id="UP000475385"/>
    </source>
</evidence>
<evidence type="ECO:0000256" key="2">
    <source>
        <dbReference type="SAM" id="SignalP"/>
    </source>
</evidence>
<proteinExistence type="inferred from homology"/>
<dbReference type="PANTHER" id="PTHR42928">
    <property type="entry name" value="TRICARBOXYLATE-BINDING PROTEIN"/>
    <property type="match status" value="1"/>
</dbReference>
<accession>A0A6M1LKW0</accession>
<dbReference type="RefSeq" id="WP_164694805.1">
    <property type="nucleotide sequence ID" value="NZ_JAAIKB010000004.1"/>
</dbReference>
<reference evidence="3 4" key="2">
    <citation type="submission" date="2020-03" db="EMBL/GenBank/DDBJ databases">
        <title>Roseomonas stagni sp. nov., isolated from pond water in Japan.</title>
        <authorList>
            <person name="Furuhata K."/>
            <person name="Miyamoto H."/>
            <person name="Goto K."/>
        </authorList>
    </citation>
    <scope>NUCLEOTIDE SEQUENCE [LARGE SCALE GENOMIC DNA]</scope>
    <source>
        <strain evidence="3 4">PeD5</strain>
    </source>
</reference>
<dbReference type="PANTHER" id="PTHR42928:SF5">
    <property type="entry name" value="BLR1237 PROTEIN"/>
    <property type="match status" value="1"/>
</dbReference>
<reference evidence="3 4" key="1">
    <citation type="submission" date="2020-02" db="EMBL/GenBank/DDBJ databases">
        <authorList>
            <person name="Kim H.M."/>
            <person name="Jeon C.O."/>
        </authorList>
    </citation>
    <scope>NUCLEOTIDE SEQUENCE [LARGE SCALE GENOMIC DNA]</scope>
    <source>
        <strain evidence="3 4">PeD5</strain>
    </source>
</reference>
<name>A0A6M1LKW0_9PROT</name>
<dbReference type="Gene3D" id="3.40.190.10">
    <property type="entry name" value="Periplasmic binding protein-like II"/>
    <property type="match status" value="1"/>
</dbReference>
<dbReference type="Gene3D" id="3.40.190.150">
    <property type="entry name" value="Bordetella uptake gene, domain 1"/>
    <property type="match status" value="1"/>
</dbReference>
<dbReference type="EMBL" id="JAAIKB010000004">
    <property type="protein sequence ID" value="NGM20913.1"/>
    <property type="molecule type" value="Genomic_DNA"/>
</dbReference>
<protein>
    <submittedName>
        <fullName evidence="3">Tripartite tricarboxylate transporter substrate binding protein</fullName>
    </submittedName>
</protein>
<dbReference type="CDD" id="cd07012">
    <property type="entry name" value="PBP2_Bug_TTT"/>
    <property type="match status" value="1"/>
</dbReference>
<feature type="chain" id="PRO_5026947859" evidence="2">
    <location>
        <begin position="28"/>
        <end position="329"/>
    </location>
</feature>
<comment type="caution">
    <text evidence="3">The sequence shown here is derived from an EMBL/GenBank/DDBJ whole genome shotgun (WGS) entry which is preliminary data.</text>
</comment>
<keyword evidence="4" id="KW-1185">Reference proteome</keyword>
<dbReference type="Pfam" id="PF03401">
    <property type="entry name" value="TctC"/>
    <property type="match status" value="1"/>
</dbReference>
<dbReference type="AlphaFoldDB" id="A0A6M1LKW0"/>
<dbReference type="PIRSF" id="PIRSF017082">
    <property type="entry name" value="YflP"/>
    <property type="match status" value="1"/>
</dbReference>
<feature type="signal peptide" evidence="2">
    <location>
        <begin position="1"/>
        <end position="27"/>
    </location>
</feature>
<comment type="similarity">
    <text evidence="1">Belongs to the UPF0065 (bug) family.</text>
</comment>
<gene>
    <name evidence="3" type="ORF">G3576_12880</name>
</gene>
<dbReference type="InterPro" id="IPR042100">
    <property type="entry name" value="Bug_dom1"/>
</dbReference>
<dbReference type="Proteomes" id="UP000475385">
    <property type="component" value="Unassembled WGS sequence"/>
</dbReference>
<evidence type="ECO:0000313" key="3">
    <source>
        <dbReference type="EMBL" id="NGM20913.1"/>
    </source>
</evidence>